<reference evidence="2 3" key="1">
    <citation type="submission" date="2016-07" db="EMBL/GenBank/DDBJ databases">
        <title>Pervasive Adenine N6-methylation of Active Genes in Fungi.</title>
        <authorList>
            <consortium name="DOE Joint Genome Institute"/>
            <person name="Mondo S.J."/>
            <person name="Dannebaum R.O."/>
            <person name="Kuo R.C."/>
            <person name="Labutti K."/>
            <person name="Haridas S."/>
            <person name="Kuo A."/>
            <person name="Salamov A."/>
            <person name="Ahrendt S.R."/>
            <person name="Lipzen A."/>
            <person name="Sullivan W."/>
            <person name="Andreopoulos W.B."/>
            <person name="Clum A."/>
            <person name="Lindquist E."/>
            <person name="Daum C."/>
            <person name="Ramamoorthy G.K."/>
            <person name="Gryganskyi A."/>
            <person name="Culley D."/>
            <person name="Magnuson J.K."/>
            <person name="James T.Y."/>
            <person name="O'Malley M.A."/>
            <person name="Stajich J.E."/>
            <person name="Spatafora J.W."/>
            <person name="Visel A."/>
            <person name="Grigoriev I.V."/>
        </authorList>
    </citation>
    <scope>NUCLEOTIDE SEQUENCE [LARGE SCALE GENOMIC DNA]</scope>
    <source>
        <strain evidence="2 3">NRRL 1336</strain>
    </source>
</reference>
<proteinExistence type="predicted"/>
<sequence length="135" mass="15379">MMRMLGLALLGSFLWLSSSSIVHAQDYFDYSGFLIQPRIALYACYVDEGKCTYEIYVTKNDKTTQYKIPPTDCNSVQSNGYTFTKALDNESYHAQSPCNPMSIDTLKRDSPFDAYCKWFRGPICQKKKTSTTTTT</sequence>
<comment type="caution">
    <text evidence="2">The sequence shown here is derived from an EMBL/GenBank/DDBJ whole genome shotgun (WGS) entry which is preliminary data.</text>
</comment>
<accession>A0A1X2IF93</accession>
<organism evidence="2 3">
    <name type="scientific">Absidia repens</name>
    <dbReference type="NCBI Taxonomy" id="90262"/>
    <lineage>
        <taxon>Eukaryota</taxon>
        <taxon>Fungi</taxon>
        <taxon>Fungi incertae sedis</taxon>
        <taxon>Mucoromycota</taxon>
        <taxon>Mucoromycotina</taxon>
        <taxon>Mucoromycetes</taxon>
        <taxon>Mucorales</taxon>
        <taxon>Cunninghamellaceae</taxon>
        <taxon>Absidia</taxon>
    </lineage>
</organism>
<evidence type="ECO:0000313" key="3">
    <source>
        <dbReference type="Proteomes" id="UP000193560"/>
    </source>
</evidence>
<name>A0A1X2IF93_9FUNG</name>
<dbReference type="AlphaFoldDB" id="A0A1X2IF93"/>
<protein>
    <recommendedName>
        <fullName evidence="4">Secreted protein</fullName>
    </recommendedName>
</protein>
<dbReference type="EMBL" id="MCGE01000013">
    <property type="protein sequence ID" value="ORZ15387.1"/>
    <property type="molecule type" value="Genomic_DNA"/>
</dbReference>
<evidence type="ECO:0000256" key="1">
    <source>
        <dbReference type="SAM" id="SignalP"/>
    </source>
</evidence>
<evidence type="ECO:0008006" key="4">
    <source>
        <dbReference type="Google" id="ProtNLM"/>
    </source>
</evidence>
<dbReference type="Proteomes" id="UP000193560">
    <property type="component" value="Unassembled WGS sequence"/>
</dbReference>
<feature type="signal peptide" evidence="1">
    <location>
        <begin position="1"/>
        <end position="24"/>
    </location>
</feature>
<evidence type="ECO:0000313" key="2">
    <source>
        <dbReference type="EMBL" id="ORZ15387.1"/>
    </source>
</evidence>
<gene>
    <name evidence="2" type="ORF">BCR42DRAFT_393270</name>
</gene>
<keyword evidence="1" id="KW-0732">Signal</keyword>
<keyword evidence="3" id="KW-1185">Reference proteome</keyword>
<feature type="chain" id="PRO_5012846546" description="Secreted protein" evidence="1">
    <location>
        <begin position="25"/>
        <end position="135"/>
    </location>
</feature>